<dbReference type="InterPro" id="IPR007493">
    <property type="entry name" value="DUF538"/>
</dbReference>
<dbReference type="Gene3D" id="2.30.240.10">
    <property type="entry name" value="At5g01610-like"/>
    <property type="match status" value="1"/>
</dbReference>
<name>A0A2I0ADG1_9ASPA</name>
<dbReference type="EMBL" id="KZ451993">
    <property type="protein sequence ID" value="PKA53545.1"/>
    <property type="molecule type" value="Genomic_DNA"/>
</dbReference>
<feature type="chain" id="PRO_5014136075" description="DUF538 domain-containing protein" evidence="1">
    <location>
        <begin position="22"/>
        <end position="179"/>
    </location>
</feature>
<dbReference type="AlphaFoldDB" id="A0A2I0ADG1"/>
<gene>
    <name evidence="2" type="ORF">AXF42_Ash009041</name>
</gene>
<dbReference type="FunFam" id="2.30.240.10:FF:000002">
    <property type="entry name" value="Uncharacterized protein At3g07460"/>
    <property type="match status" value="1"/>
</dbReference>
<dbReference type="OrthoDB" id="766568at2759"/>
<feature type="signal peptide" evidence="1">
    <location>
        <begin position="1"/>
        <end position="21"/>
    </location>
</feature>
<reference evidence="2 3" key="1">
    <citation type="journal article" date="2017" name="Nature">
        <title>The Apostasia genome and the evolution of orchids.</title>
        <authorList>
            <person name="Zhang G.Q."/>
            <person name="Liu K.W."/>
            <person name="Li Z."/>
            <person name="Lohaus R."/>
            <person name="Hsiao Y.Y."/>
            <person name="Niu S.C."/>
            <person name="Wang J.Y."/>
            <person name="Lin Y.C."/>
            <person name="Xu Q."/>
            <person name="Chen L.J."/>
            <person name="Yoshida K."/>
            <person name="Fujiwara S."/>
            <person name="Wang Z.W."/>
            <person name="Zhang Y.Q."/>
            <person name="Mitsuda N."/>
            <person name="Wang M."/>
            <person name="Liu G.H."/>
            <person name="Pecoraro L."/>
            <person name="Huang H.X."/>
            <person name="Xiao X.J."/>
            <person name="Lin M."/>
            <person name="Wu X.Y."/>
            <person name="Wu W.L."/>
            <person name="Chen Y.Y."/>
            <person name="Chang S.B."/>
            <person name="Sakamoto S."/>
            <person name="Ohme-Takagi M."/>
            <person name="Yagi M."/>
            <person name="Zeng S.J."/>
            <person name="Shen C.Y."/>
            <person name="Yeh C.M."/>
            <person name="Luo Y.B."/>
            <person name="Tsai W.C."/>
            <person name="Van de Peer Y."/>
            <person name="Liu Z.J."/>
        </authorList>
    </citation>
    <scope>NUCLEOTIDE SEQUENCE [LARGE SCALE GENOMIC DNA]</scope>
    <source>
        <strain evidence="3">cv. Shenzhen</strain>
        <tissue evidence="2">Stem</tissue>
    </source>
</reference>
<dbReference type="PANTHER" id="PTHR31676:SF14">
    <property type="entry name" value="OS03G0393600 PROTEIN"/>
    <property type="match status" value="1"/>
</dbReference>
<evidence type="ECO:0008006" key="4">
    <source>
        <dbReference type="Google" id="ProtNLM"/>
    </source>
</evidence>
<dbReference type="PANTHER" id="PTHR31676">
    <property type="entry name" value="T31J12.3 PROTEIN-RELATED"/>
    <property type="match status" value="1"/>
</dbReference>
<keyword evidence="1" id="KW-0732">Signal</keyword>
<keyword evidence="3" id="KW-1185">Reference proteome</keyword>
<dbReference type="InterPro" id="IPR036758">
    <property type="entry name" value="At5g01610-like"/>
</dbReference>
<sequence>MANIHIIGCLLGLIGLAIVLSAAGAAGAAAAAGESIHDLLRNHGLPAGLLPKSVTSFHLDRESGLMEVHLDRPCYAKYDGFVFFNQTVRGNLSYGGLRDLIGLSQEELFLWLPVKEILVSDPSSGIILFDIGVAHKQLSLSLFESPPDCGVCREEEGRGVIQKMRQGLSAKVIGFQDQR</sequence>
<dbReference type="SUPFAM" id="SSF141562">
    <property type="entry name" value="At5g01610-like"/>
    <property type="match status" value="1"/>
</dbReference>
<evidence type="ECO:0000313" key="3">
    <source>
        <dbReference type="Proteomes" id="UP000236161"/>
    </source>
</evidence>
<dbReference type="Proteomes" id="UP000236161">
    <property type="component" value="Unassembled WGS sequence"/>
</dbReference>
<evidence type="ECO:0000313" key="2">
    <source>
        <dbReference type="EMBL" id="PKA53545.1"/>
    </source>
</evidence>
<protein>
    <recommendedName>
        <fullName evidence="4">DUF538 domain-containing protein</fullName>
    </recommendedName>
</protein>
<evidence type="ECO:0000256" key="1">
    <source>
        <dbReference type="SAM" id="SignalP"/>
    </source>
</evidence>
<accession>A0A2I0ADG1</accession>
<organism evidence="2 3">
    <name type="scientific">Apostasia shenzhenica</name>
    <dbReference type="NCBI Taxonomy" id="1088818"/>
    <lineage>
        <taxon>Eukaryota</taxon>
        <taxon>Viridiplantae</taxon>
        <taxon>Streptophyta</taxon>
        <taxon>Embryophyta</taxon>
        <taxon>Tracheophyta</taxon>
        <taxon>Spermatophyta</taxon>
        <taxon>Magnoliopsida</taxon>
        <taxon>Liliopsida</taxon>
        <taxon>Asparagales</taxon>
        <taxon>Orchidaceae</taxon>
        <taxon>Apostasioideae</taxon>
        <taxon>Apostasia</taxon>
    </lineage>
</organism>
<dbReference type="Pfam" id="PF04398">
    <property type="entry name" value="DUF538"/>
    <property type="match status" value="1"/>
</dbReference>
<proteinExistence type="predicted"/>
<dbReference type="STRING" id="1088818.A0A2I0ADG1"/>